<organism evidence="14 15">
    <name type="scientific">Digitaria exilis</name>
    <dbReference type="NCBI Taxonomy" id="1010633"/>
    <lineage>
        <taxon>Eukaryota</taxon>
        <taxon>Viridiplantae</taxon>
        <taxon>Streptophyta</taxon>
        <taxon>Embryophyta</taxon>
        <taxon>Tracheophyta</taxon>
        <taxon>Spermatophyta</taxon>
        <taxon>Magnoliopsida</taxon>
        <taxon>Liliopsida</taxon>
        <taxon>Poales</taxon>
        <taxon>Poaceae</taxon>
        <taxon>PACMAD clade</taxon>
        <taxon>Panicoideae</taxon>
        <taxon>Panicodae</taxon>
        <taxon>Paniceae</taxon>
        <taxon>Anthephorinae</taxon>
        <taxon>Digitaria</taxon>
    </lineage>
</organism>
<evidence type="ECO:0000256" key="10">
    <source>
        <dbReference type="ARBA" id="ARBA00023306"/>
    </source>
</evidence>
<dbReference type="GO" id="GO:0003677">
    <property type="term" value="F:DNA binding"/>
    <property type="evidence" value="ECO:0007669"/>
    <property type="project" value="TreeGrafter"/>
</dbReference>
<dbReference type="Gene3D" id="1.20.1060.20">
    <property type="match status" value="1"/>
</dbReference>
<dbReference type="PIRSF" id="PIRSF005719">
    <property type="entry name" value="SMC"/>
    <property type="match status" value="1"/>
</dbReference>
<keyword evidence="15" id="KW-1185">Reference proteome</keyword>
<dbReference type="SMART" id="SM00968">
    <property type="entry name" value="SMC_hinge"/>
    <property type="match status" value="1"/>
</dbReference>
<evidence type="ECO:0000256" key="11">
    <source>
        <dbReference type="SAM" id="Coils"/>
    </source>
</evidence>
<evidence type="ECO:0000256" key="4">
    <source>
        <dbReference type="ARBA" id="ARBA00022454"/>
    </source>
</evidence>
<feature type="region of interest" description="Disordered" evidence="12">
    <location>
        <begin position="1"/>
        <end position="25"/>
    </location>
</feature>
<dbReference type="GO" id="GO:0051301">
    <property type="term" value="P:cell division"/>
    <property type="evidence" value="ECO:0007669"/>
    <property type="project" value="UniProtKB-KW"/>
</dbReference>
<evidence type="ECO:0000313" key="15">
    <source>
        <dbReference type="Proteomes" id="UP000636709"/>
    </source>
</evidence>
<dbReference type="InterPro" id="IPR028468">
    <property type="entry name" value="Smc1_ABC"/>
</dbReference>
<keyword evidence="8" id="KW-0539">Nucleus</keyword>
<proteinExistence type="inferred from homology"/>
<keyword evidence="9" id="KW-0469">Meiosis</keyword>
<dbReference type="InterPro" id="IPR027417">
    <property type="entry name" value="P-loop_NTPase"/>
</dbReference>
<comment type="similarity">
    <text evidence="3">Belongs to the SMC family. SMC1 subfamily.</text>
</comment>
<keyword evidence="7 11" id="KW-0175">Coiled coil</keyword>
<dbReference type="Pfam" id="PF02463">
    <property type="entry name" value="SMC_N"/>
    <property type="match status" value="1"/>
</dbReference>
<evidence type="ECO:0000256" key="6">
    <source>
        <dbReference type="ARBA" id="ARBA00022776"/>
    </source>
</evidence>
<comment type="caution">
    <text evidence="14">The sequence shown here is derived from an EMBL/GenBank/DDBJ whole genome shotgun (WGS) entry which is preliminary data.</text>
</comment>
<dbReference type="AlphaFoldDB" id="A0A835FPU3"/>
<dbReference type="GO" id="GO:0005524">
    <property type="term" value="F:ATP binding"/>
    <property type="evidence" value="ECO:0007669"/>
    <property type="project" value="InterPro"/>
</dbReference>
<feature type="domain" description="SMC hinge" evidence="13">
    <location>
        <begin position="446"/>
        <end position="543"/>
    </location>
</feature>
<evidence type="ECO:0000256" key="5">
    <source>
        <dbReference type="ARBA" id="ARBA00022618"/>
    </source>
</evidence>
<evidence type="ECO:0000256" key="1">
    <source>
        <dbReference type="ARBA" id="ARBA00004123"/>
    </source>
</evidence>
<evidence type="ECO:0000256" key="7">
    <source>
        <dbReference type="ARBA" id="ARBA00023054"/>
    </source>
</evidence>
<keyword evidence="10" id="KW-0131">Cell cycle</keyword>
<feature type="coiled-coil region" evidence="11">
    <location>
        <begin position="404"/>
        <end position="431"/>
    </location>
</feature>
<dbReference type="InterPro" id="IPR003395">
    <property type="entry name" value="RecF/RecN/SMC_N"/>
</dbReference>
<dbReference type="PANTHER" id="PTHR18937:SF12">
    <property type="entry name" value="STRUCTURAL MAINTENANCE OF CHROMOSOMES PROTEIN"/>
    <property type="match status" value="1"/>
</dbReference>
<dbReference type="SUPFAM" id="SSF52540">
    <property type="entry name" value="P-loop containing nucleoside triphosphate hydrolases"/>
    <property type="match status" value="2"/>
</dbReference>
<dbReference type="CDD" id="cd03275">
    <property type="entry name" value="ABC_SMC1_euk"/>
    <property type="match status" value="1"/>
</dbReference>
<evidence type="ECO:0000313" key="14">
    <source>
        <dbReference type="EMBL" id="KAF8769502.1"/>
    </source>
</evidence>
<dbReference type="GO" id="GO:0008278">
    <property type="term" value="C:cohesin complex"/>
    <property type="evidence" value="ECO:0007669"/>
    <property type="project" value="InterPro"/>
</dbReference>
<sequence length="975" mass="111017">MAAAAAAEAGHSSGNRGRGGSSGGRIHRLELENFKSYKGKQTIGPFSDFTAVVGPNGAGKSNLMDAISFVLGVRSAHLRGARLKDLIYALDDGDKDAATDRRASVRLVYHQPDKEEELHFTRTITGAGGSEYRVDGRVVNWDDYNAKLISLGILVKARNFLVFQGDVESIASKNPKELSALLEQISGSDQLKREYDELGEQKARAEERSAPLYHQKRTIVMERKRMNAQKVEAENYLRLQQDLKLLKTQHSLCRLYTIQKDRDKMEAELQEDRQSLQQVQEEKQSLEQKLTTKRKEQSSFIKQVTLYEMRIAKKKLKLDVKQPELLRLKENISWIKSKIKSCNKHIDEKKDDSRMHVEKMQELQSDLVDITRAIEELNEKGRDKSAKLQFDDDQLQEYHRLSRYQALKQKMDKIDAELRDLKANKHESERDARLSETVRNLRRLFPRVHGRMTNLCRPSQKKYNVAVTVAMGKFMDSVVVEDENTGKECIKAHLCFLILPSFTFSLLLLKNIVISTTAFEKAVLYAVGNTLVCDTLDEAKTLSWSGERNRVVTIDGILLTKSGTMTGGTSGGMEVRNFGISVGVKNIREYEERHLEDAQVLDERKLRLSNQMLEYEEKVDMQAPITKLNETHQCLEKELKGLQERKSAAKATEGQLAQLKSCQFEIIEISELEQLNLPTVDNAMDTESSTEEPVIDYSQLSKIYLKDMQPSERDKLEAEFKQKISAKVANIESTAPNLKALDQYEALQGKEKDITEKFEASRKEEEDISGKYNSVKRRRYEIFMKAFDHISKGIDEIYKQLTKSHITHSLGGTAYLILENEDEPFLHGIKYTAMPPTKRFRDIEQLSGGEKTVAALALIFSIQSFRPSPFFILDEVDAALDNLNVSKVAGFIRSKSCKRVAEEQSSNEEFGFQSIVMSLKDSFYDKAEALVGVYRDSNLSCSRTLTFDMTKFGKYETAFVGPTFAYYHIYCLNFV</sequence>
<gene>
    <name evidence="14" type="ORF">HU200_006538</name>
</gene>
<dbReference type="SUPFAM" id="SSF75553">
    <property type="entry name" value="Smc hinge domain"/>
    <property type="match status" value="1"/>
</dbReference>
<dbReference type="GO" id="GO:0016887">
    <property type="term" value="F:ATP hydrolysis activity"/>
    <property type="evidence" value="ECO:0007669"/>
    <property type="project" value="InterPro"/>
</dbReference>
<dbReference type="OrthoDB" id="5575062at2759"/>
<evidence type="ECO:0000256" key="3">
    <source>
        <dbReference type="ARBA" id="ARBA00005597"/>
    </source>
</evidence>
<dbReference type="InterPro" id="IPR036277">
    <property type="entry name" value="SMC_hinge_sf"/>
</dbReference>
<accession>A0A835FPU3</accession>
<evidence type="ECO:0000256" key="2">
    <source>
        <dbReference type="ARBA" id="ARBA00004286"/>
    </source>
</evidence>
<feature type="coiled-coil region" evidence="11">
    <location>
        <begin position="262"/>
        <end position="296"/>
    </location>
</feature>
<feature type="compositionally biased region" description="Low complexity" evidence="12">
    <location>
        <begin position="1"/>
        <end position="15"/>
    </location>
</feature>
<dbReference type="Proteomes" id="UP000636709">
    <property type="component" value="Unassembled WGS sequence"/>
</dbReference>
<evidence type="ECO:0000259" key="13">
    <source>
        <dbReference type="SMART" id="SM00968"/>
    </source>
</evidence>
<dbReference type="PANTHER" id="PTHR18937">
    <property type="entry name" value="STRUCTURAL MAINTENANCE OF CHROMOSOMES SMC FAMILY MEMBER"/>
    <property type="match status" value="1"/>
</dbReference>
<dbReference type="GO" id="GO:0007062">
    <property type="term" value="P:sister chromatid cohesion"/>
    <property type="evidence" value="ECO:0007669"/>
    <property type="project" value="InterPro"/>
</dbReference>
<dbReference type="EMBL" id="JACEFO010000440">
    <property type="protein sequence ID" value="KAF8769502.1"/>
    <property type="molecule type" value="Genomic_DNA"/>
</dbReference>
<keyword evidence="4" id="KW-0158">Chromosome</keyword>
<dbReference type="GO" id="GO:0005634">
    <property type="term" value="C:nucleus"/>
    <property type="evidence" value="ECO:0007669"/>
    <property type="project" value="UniProtKB-SubCell"/>
</dbReference>
<evidence type="ECO:0000256" key="12">
    <source>
        <dbReference type="SAM" id="MobiDB-lite"/>
    </source>
</evidence>
<name>A0A835FPU3_9POAL</name>
<feature type="coiled-coil region" evidence="11">
    <location>
        <begin position="598"/>
        <end position="652"/>
    </location>
</feature>
<evidence type="ECO:0000256" key="9">
    <source>
        <dbReference type="ARBA" id="ARBA00023254"/>
    </source>
</evidence>
<dbReference type="InterPro" id="IPR024704">
    <property type="entry name" value="SMC"/>
</dbReference>
<protein>
    <recommendedName>
        <fullName evidence="13">SMC hinge domain-containing protein</fullName>
    </recommendedName>
</protein>
<dbReference type="InterPro" id="IPR010935">
    <property type="entry name" value="SMC_hinge"/>
</dbReference>
<evidence type="ECO:0000256" key="8">
    <source>
        <dbReference type="ARBA" id="ARBA00023242"/>
    </source>
</evidence>
<reference evidence="14" key="1">
    <citation type="submission" date="2020-07" db="EMBL/GenBank/DDBJ databases">
        <title>Genome sequence and genetic diversity analysis of an under-domesticated orphan crop, white fonio (Digitaria exilis).</title>
        <authorList>
            <person name="Bennetzen J.L."/>
            <person name="Chen S."/>
            <person name="Ma X."/>
            <person name="Wang X."/>
            <person name="Yssel A.E.J."/>
            <person name="Chaluvadi S.R."/>
            <person name="Johnson M."/>
            <person name="Gangashetty P."/>
            <person name="Hamidou F."/>
            <person name="Sanogo M.D."/>
            <person name="Zwaenepoel A."/>
            <person name="Wallace J."/>
            <person name="Van De Peer Y."/>
            <person name="Van Deynze A."/>
        </authorList>
    </citation>
    <scope>NUCLEOTIDE SEQUENCE</scope>
    <source>
        <tissue evidence="14">Leaves</tissue>
    </source>
</reference>
<dbReference type="GO" id="GO:0051321">
    <property type="term" value="P:meiotic cell cycle"/>
    <property type="evidence" value="ECO:0007669"/>
    <property type="project" value="UniProtKB-KW"/>
</dbReference>
<comment type="subcellular location">
    <subcellularLocation>
        <location evidence="2">Chromosome</location>
    </subcellularLocation>
    <subcellularLocation>
        <location evidence="1">Nucleus</location>
    </subcellularLocation>
</comment>
<dbReference type="Gene3D" id="3.30.70.1620">
    <property type="match status" value="1"/>
</dbReference>
<dbReference type="Gene3D" id="3.40.50.300">
    <property type="entry name" value="P-loop containing nucleotide triphosphate hydrolases"/>
    <property type="match status" value="2"/>
</dbReference>
<dbReference type="Pfam" id="PF06470">
    <property type="entry name" value="SMC_hinge"/>
    <property type="match status" value="1"/>
</dbReference>
<keyword evidence="5" id="KW-0132">Cell division</keyword>
<keyword evidence="6" id="KW-0498">Mitosis</keyword>